<dbReference type="Gene3D" id="3.20.20.70">
    <property type="entry name" value="Aldolase class I"/>
    <property type="match status" value="1"/>
</dbReference>
<evidence type="ECO:0000256" key="12">
    <source>
        <dbReference type="ARBA" id="ARBA00022977"/>
    </source>
</evidence>
<dbReference type="HAMAP" id="MF_00228">
    <property type="entry name" value="Thz_kinase"/>
    <property type="match status" value="1"/>
</dbReference>
<evidence type="ECO:0000256" key="15">
    <source>
        <dbReference type="ARBA" id="ARBA00047883"/>
    </source>
</evidence>
<dbReference type="InterPro" id="IPR022998">
    <property type="entry name" value="ThiamineP_synth_TenI"/>
</dbReference>
<dbReference type="InterPro" id="IPR029056">
    <property type="entry name" value="Ribokinase-like"/>
</dbReference>
<keyword evidence="12" id="KW-0784">Thiamine biosynthesis</keyword>
<evidence type="ECO:0000256" key="13">
    <source>
        <dbReference type="ARBA" id="ARBA00047334"/>
    </source>
</evidence>
<comment type="catalytic activity">
    <reaction evidence="14">
        <text>2-(2-carboxy-4-methylthiazol-5-yl)ethyl phosphate + 4-amino-2-methyl-5-(diphosphooxymethyl)pyrimidine + 2 H(+) = thiamine phosphate + CO2 + diphosphate</text>
        <dbReference type="Rhea" id="RHEA:47848"/>
        <dbReference type="ChEBI" id="CHEBI:15378"/>
        <dbReference type="ChEBI" id="CHEBI:16526"/>
        <dbReference type="ChEBI" id="CHEBI:33019"/>
        <dbReference type="ChEBI" id="CHEBI:37575"/>
        <dbReference type="ChEBI" id="CHEBI:57841"/>
        <dbReference type="ChEBI" id="CHEBI:62890"/>
        <dbReference type="EC" id="2.5.1.3"/>
    </reaction>
</comment>
<organism evidence="19 20">
    <name type="scientific">Boothiomyces macroporosus</name>
    <dbReference type="NCBI Taxonomy" id="261099"/>
    <lineage>
        <taxon>Eukaryota</taxon>
        <taxon>Fungi</taxon>
        <taxon>Fungi incertae sedis</taxon>
        <taxon>Chytridiomycota</taxon>
        <taxon>Chytridiomycota incertae sedis</taxon>
        <taxon>Chytridiomycetes</taxon>
        <taxon>Rhizophydiales</taxon>
        <taxon>Terramycetaceae</taxon>
        <taxon>Boothiomyces</taxon>
    </lineage>
</organism>
<dbReference type="CDD" id="cd01170">
    <property type="entry name" value="THZ_kinase"/>
    <property type="match status" value="1"/>
</dbReference>
<keyword evidence="10" id="KW-0067">ATP-binding</keyword>
<evidence type="ECO:0000256" key="9">
    <source>
        <dbReference type="ARBA" id="ARBA00022777"/>
    </source>
</evidence>
<dbReference type="Gene3D" id="3.40.1190.20">
    <property type="match status" value="1"/>
</dbReference>
<dbReference type="GO" id="GO:0005524">
    <property type="term" value="F:ATP binding"/>
    <property type="evidence" value="ECO:0007669"/>
    <property type="project" value="UniProtKB-KW"/>
</dbReference>
<evidence type="ECO:0000256" key="6">
    <source>
        <dbReference type="ARBA" id="ARBA00022679"/>
    </source>
</evidence>
<dbReference type="GO" id="GO:0000287">
    <property type="term" value="F:magnesium ion binding"/>
    <property type="evidence" value="ECO:0007669"/>
    <property type="project" value="InterPro"/>
</dbReference>
<comment type="function">
    <text evidence="3">Condenses 4-methyl-5-(beta-hydroxyethyl)thiazole monophosphate (THZ-P) and 2-methyl-4-amino-5-hydroxymethyl pyrimidine pyrophosphate (HMP-PP) to form thiamine monophosphate (TMP).</text>
</comment>
<dbReference type="EMBL" id="JADGKB010000015">
    <property type="protein sequence ID" value="KAJ3259828.1"/>
    <property type="molecule type" value="Genomic_DNA"/>
</dbReference>
<comment type="catalytic activity">
    <reaction evidence="13">
        <text>4-methyl-5-(2-phosphooxyethyl)-thiazole + 4-amino-2-methyl-5-(diphosphooxymethyl)pyrimidine + H(+) = thiamine phosphate + diphosphate</text>
        <dbReference type="Rhea" id="RHEA:22328"/>
        <dbReference type="ChEBI" id="CHEBI:15378"/>
        <dbReference type="ChEBI" id="CHEBI:33019"/>
        <dbReference type="ChEBI" id="CHEBI:37575"/>
        <dbReference type="ChEBI" id="CHEBI:57841"/>
        <dbReference type="ChEBI" id="CHEBI:58296"/>
        <dbReference type="EC" id="2.5.1.3"/>
    </reaction>
</comment>
<accession>A0AAD5UKC1</accession>
<evidence type="ECO:0000256" key="14">
    <source>
        <dbReference type="ARBA" id="ARBA00047851"/>
    </source>
</evidence>
<sequence>MVDYSCYLVTDSSLVHHSRNLVDTVQQAVDAGVTIVQLREKELETGAFIELARKLLEITKKANIPLLINDRVDVALAVDADGVHIGQDDMPLSIARRLLGNGKIIGVTAATIEEAKVAVENGADYIGIGACFGTSTKKLKKIPMGPRGVLEILEALPANAKAVTIGGINSSNAERVIRHSHGSDGRKLEGVAVVSDIVAAENVPEKVAELKQAIARGFINTVPASIYPDELKLKVAQVFDKLRATSPLVHHITNFVVMNDTANATLALGGSPIMAQNIEEVHELGKFVGSLLLNIGTLNNEFVTGMVGAGKAANKNRTPIILDPVGAGASSLRKSTMKLLTDSLDIGIVKGNAGEISCLAGTGEVEMRGVDSVGGTNDGASMVTRTSKLEKSVIAMTGVVDYVSDGHRTYSIHNGHEYLGKITGSGCMATTAIACYAADDLLVAAIAGLASMGVAAEYAAKRSDVNGPNTFKAALIDELHNLTAEKLLQSLKLQKC</sequence>
<evidence type="ECO:0000313" key="20">
    <source>
        <dbReference type="Proteomes" id="UP001210925"/>
    </source>
</evidence>
<keyword evidence="20" id="KW-1185">Reference proteome</keyword>
<evidence type="ECO:0000256" key="2">
    <source>
        <dbReference type="ARBA" id="ARBA00001946"/>
    </source>
</evidence>
<evidence type="ECO:0000256" key="5">
    <source>
        <dbReference type="ARBA" id="ARBA00005165"/>
    </source>
</evidence>
<dbReference type="NCBIfam" id="NF006830">
    <property type="entry name" value="PRK09355.1"/>
    <property type="match status" value="1"/>
</dbReference>
<dbReference type="GO" id="GO:0004417">
    <property type="term" value="F:hydroxyethylthiazole kinase activity"/>
    <property type="evidence" value="ECO:0007669"/>
    <property type="project" value="UniProtKB-EC"/>
</dbReference>
<evidence type="ECO:0000259" key="18">
    <source>
        <dbReference type="Pfam" id="PF02581"/>
    </source>
</evidence>
<name>A0AAD5UKC1_9FUNG</name>
<dbReference type="InterPro" id="IPR013785">
    <property type="entry name" value="Aldolase_TIM"/>
</dbReference>
<keyword evidence="11" id="KW-0460">Magnesium</keyword>
<dbReference type="GO" id="GO:0004789">
    <property type="term" value="F:thiamine-phosphate diphosphorylase activity"/>
    <property type="evidence" value="ECO:0007669"/>
    <property type="project" value="UniProtKB-EC"/>
</dbReference>
<evidence type="ECO:0000313" key="19">
    <source>
        <dbReference type="EMBL" id="KAJ3259828.1"/>
    </source>
</evidence>
<dbReference type="Pfam" id="PF02581">
    <property type="entry name" value="TMP-TENI"/>
    <property type="match status" value="1"/>
</dbReference>
<dbReference type="SUPFAM" id="SSF51391">
    <property type="entry name" value="Thiamin phosphate synthase"/>
    <property type="match status" value="1"/>
</dbReference>
<comment type="caution">
    <text evidence="19">The sequence shown here is derived from an EMBL/GenBank/DDBJ whole genome shotgun (WGS) entry which is preliminary data.</text>
</comment>
<reference evidence="19" key="1">
    <citation type="submission" date="2020-05" db="EMBL/GenBank/DDBJ databases">
        <title>Phylogenomic resolution of chytrid fungi.</title>
        <authorList>
            <person name="Stajich J.E."/>
            <person name="Amses K."/>
            <person name="Simmons R."/>
            <person name="Seto K."/>
            <person name="Myers J."/>
            <person name="Bonds A."/>
            <person name="Quandt C.A."/>
            <person name="Barry K."/>
            <person name="Liu P."/>
            <person name="Grigoriev I."/>
            <person name="Longcore J.E."/>
            <person name="James T.Y."/>
        </authorList>
    </citation>
    <scope>NUCLEOTIDE SEQUENCE</scope>
    <source>
        <strain evidence="19">PLAUS21</strain>
    </source>
</reference>
<dbReference type="FunFam" id="3.20.20.70:FF:000104">
    <property type="entry name" value="Thiamine biosynthetic bifunctional enzyme"/>
    <property type="match status" value="1"/>
</dbReference>
<dbReference type="PRINTS" id="PR01099">
    <property type="entry name" value="HYETHTZKNASE"/>
</dbReference>
<dbReference type="Proteomes" id="UP001210925">
    <property type="component" value="Unassembled WGS sequence"/>
</dbReference>
<protein>
    <recommendedName>
        <fullName evidence="18">Thiamine phosphate synthase/TenI domain-containing protein</fullName>
    </recommendedName>
</protein>
<comment type="similarity">
    <text evidence="16">In the C-terminal section; belongs to the Thz kinase family.</text>
</comment>
<keyword evidence="7" id="KW-0479">Metal-binding</keyword>
<dbReference type="HAMAP" id="MF_00097">
    <property type="entry name" value="TMP_synthase"/>
    <property type="match status" value="1"/>
</dbReference>
<gene>
    <name evidence="19" type="ORF">HK103_001719</name>
</gene>
<dbReference type="InterPro" id="IPR034291">
    <property type="entry name" value="TMP_synthase"/>
</dbReference>
<evidence type="ECO:0000256" key="16">
    <source>
        <dbReference type="ARBA" id="ARBA00061146"/>
    </source>
</evidence>
<comment type="pathway">
    <text evidence="4">Cofactor biosynthesis; thiamine diphosphate biosynthesis; 4-methyl-5-(2-phosphoethyl)-thiazole from 5-(2-hydroxyethyl)-4-methylthiazole: step 1/1.</text>
</comment>
<comment type="similarity">
    <text evidence="17">In the N-terminal section; belongs to the thiamine-phosphate synthase family.</text>
</comment>
<evidence type="ECO:0000256" key="8">
    <source>
        <dbReference type="ARBA" id="ARBA00022741"/>
    </source>
</evidence>
<evidence type="ECO:0000256" key="1">
    <source>
        <dbReference type="ARBA" id="ARBA00001771"/>
    </source>
</evidence>
<dbReference type="SUPFAM" id="SSF53613">
    <property type="entry name" value="Ribokinase-like"/>
    <property type="match status" value="1"/>
</dbReference>
<evidence type="ECO:0000256" key="4">
    <source>
        <dbReference type="ARBA" id="ARBA00004868"/>
    </source>
</evidence>
<dbReference type="PANTHER" id="PTHR20857:SF23">
    <property type="entry name" value="THIAMINE BIOSYNTHETIC BIFUNCTIONAL ENZYME"/>
    <property type="match status" value="1"/>
</dbReference>
<keyword evidence="6" id="KW-0808">Transferase</keyword>
<dbReference type="GO" id="GO:0009228">
    <property type="term" value="P:thiamine biosynthetic process"/>
    <property type="evidence" value="ECO:0007669"/>
    <property type="project" value="UniProtKB-KW"/>
</dbReference>
<dbReference type="PANTHER" id="PTHR20857">
    <property type="entry name" value="THIAMINE-PHOSPHATE PYROPHOSPHORYLASE"/>
    <property type="match status" value="1"/>
</dbReference>
<comment type="cofactor">
    <cofactor evidence="2">
        <name>Mg(2+)</name>
        <dbReference type="ChEBI" id="CHEBI:18420"/>
    </cofactor>
</comment>
<evidence type="ECO:0000256" key="11">
    <source>
        <dbReference type="ARBA" id="ARBA00022842"/>
    </source>
</evidence>
<proteinExistence type="inferred from homology"/>
<dbReference type="GO" id="GO:0005737">
    <property type="term" value="C:cytoplasm"/>
    <property type="evidence" value="ECO:0007669"/>
    <property type="project" value="TreeGrafter"/>
</dbReference>
<dbReference type="NCBIfam" id="TIGR00694">
    <property type="entry name" value="thiM"/>
    <property type="match status" value="1"/>
</dbReference>
<dbReference type="NCBIfam" id="TIGR00693">
    <property type="entry name" value="thiE"/>
    <property type="match status" value="1"/>
</dbReference>
<comment type="catalytic activity">
    <reaction evidence="15">
        <text>2-[(2R,5Z)-2-carboxy-4-methylthiazol-5(2H)-ylidene]ethyl phosphate + 4-amino-2-methyl-5-(diphosphooxymethyl)pyrimidine + 2 H(+) = thiamine phosphate + CO2 + diphosphate</text>
        <dbReference type="Rhea" id="RHEA:47844"/>
        <dbReference type="ChEBI" id="CHEBI:15378"/>
        <dbReference type="ChEBI" id="CHEBI:16526"/>
        <dbReference type="ChEBI" id="CHEBI:33019"/>
        <dbReference type="ChEBI" id="CHEBI:37575"/>
        <dbReference type="ChEBI" id="CHEBI:57841"/>
        <dbReference type="ChEBI" id="CHEBI:62899"/>
        <dbReference type="EC" id="2.5.1.3"/>
    </reaction>
</comment>
<dbReference type="CDD" id="cd00564">
    <property type="entry name" value="TMP_TenI"/>
    <property type="match status" value="1"/>
</dbReference>
<evidence type="ECO:0000256" key="3">
    <source>
        <dbReference type="ARBA" id="ARBA00003814"/>
    </source>
</evidence>
<comment type="catalytic activity">
    <reaction evidence="1">
        <text>5-(2-hydroxyethyl)-4-methylthiazole + ATP = 4-methyl-5-(2-phosphooxyethyl)-thiazole + ADP + H(+)</text>
        <dbReference type="Rhea" id="RHEA:24212"/>
        <dbReference type="ChEBI" id="CHEBI:15378"/>
        <dbReference type="ChEBI" id="CHEBI:17957"/>
        <dbReference type="ChEBI" id="CHEBI:30616"/>
        <dbReference type="ChEBI" id="CHEBI:58296"/>
        <dbReference type="ChEBI" id="CHEBI:456216"/>
        <dbReference type="EC" id="2.7.1.50"/>
    </reaction>
</comment>
<dbReference type="Pfam" id="PF02110">
    <property type="entry name" value="HK"/>
    <property type="match status" value="1"/>
</dbReference>
<feature type="domain" description="Thiamine phosphate synthase/TenI" evidence="18">
    <location>
        <begin position="6"/>
        <end position="197"/>
    </location>
</feature>
<dbReference type="InterPro" id="IPR000417">
    <property type="entry name" value="Hyethyz_kinase"/>
</dbReference>
<comment type="pathway">
    <text evidence="5">Cofactor biosynthesis; thiamine diphosphate biosynthesis; thiamine phosphate from 4-amino-2-methyl-5-diphosphomethylpyrimidine and 4-methyl-5-(2-phosphoethyl)-thiazole: step 1/1.</text>
</comment>
<dbReference type="AlphaFoldDB" id="A0AAD5UKC1"/>
<keyword evidence="9" id="KW-0418">Kinase</keyword>
<keyword evidence="8" id="KW-0547">Nucleotide-binding</keyword>
<evidence type="ECO:0000256" key="10">
    <source>
        <dbReference type="ARBA" id="ARBA00022840"/>
    </source>
</evidence>
<evidence type="ECO:0000256" key="17">
    <source>
        <dbReference type="ARBA" id="ARBA00061283"/>
    </source>
</evidence>
<evidence type="ECO:0000256" key="7">
    <source>
        <dbReference type="ARBA" id="ARBA00022723"/>
    </source>
</evidence>
<dbReference type="InterPro" id="IPR036206">
    <property type="entry name" value="ThiamineP_synth_sf"/>
</dbReference>